<proteinExistence type="predicted"/>
<dbReference type="EMBL" id="BK032653">
    <property type="protein sequence ID" value="DAF53414.1"/>
    <property type="molecule type" value="Genomic_DNA"/>
</dbReference>
<dbReference type="InterPro" id="IPR008258">
    <property type="entry name" value="Transglycosylase_SLT_dom_1"/>
</dbReference>
<evidence type="ECO:0000313" key="2">
    <source>
        <dbReference type="EMBL" id="DAF53414.1"/>
    </source>
</evidence>
<dbReference type="Gene3D" id="1.10.530.10">
    <property type="match status" value="1"/>
</dbReference>
<feature type="domain" description="Transglycosylase SLT" evidence="1">
    <location>
        <begin position="394"/>
        <end position="446"/>
    </location>
</feature>
<protein>
    <recommendedName>
        <fullName evidence="1">Transglycosylase SLT domain-containing protein</fullName>
    </recommendedName>
</protein>
<evidence type="ECO:0000259" key="1">
    <source>
        <dbReference type="Pfam" id="PF01464"/>
    </source>
</evidence>
<reference evidence="2" key="1">
    <citation type="journal article" date="2021" name="Proc. Natl. Acad. Sci. U.S.A.">
        <title>A Catalog of Tens of Thousands of Viruses from Human Metagenomes Reveals Hidden Associations with Chronic Diseases.</title>
        <authorList>
            <person name="Tisza M.J."/>
            <person name="Buck C.B."/>
        </authorList>
    </citation>
    <scope>NUCLEOTIDE SEQUENCE</scope>
    <source>
        <strain evidence="2">CtXBg1</strain>
    </source>
</reference>
<dbReference type="InterPro" id="IPR023346">
    <property type="entry name" value="Lysozyme-like_dom_sf"/>
</dbReference>
<dbReference type="SUPFAM" id="SSF53955">
    <property type="entry name" value="Lysozyme-like"/>
    <property type="match status" value="1"/>
</dbReference>
<dbReference type="CDD" id="cd00254">
    <property type="entry name" value="LT-like"/>
    <property type="match status" value="1"/>
</dbReference>
<name>A0A8S5SR31_9CAUD</name>
<sequence>MAKVPTYGGPQLLMNNQPVTMGFTNYADQVIKPKVDLNPALRLAAKFKAEQDNVRVDDALTDLKRYMIQKEFGEDGKNDGWRSLKEKAALERDENGLGLADRVDKDARRYGGEIAKSLTPEQQQLFNRKALYLYNGNYDQVMGHAFQQQQQYQKSSIDNRFALAQRAAGLYADNPGMLGTQIEDISVAVKERGRVGGWSEQEVIVKTNEETSKAVGNALDTLLFQAQKNPAVAEQASGLLRTYAPHMTPETVRQYGEKIRAASQGYQIDQVVQRDRERNKNTPETLVASALAGPVTEEKIQGLGVKFGTGFISGQESANRQFKQVPRRDANGKIEKDDKGNVIYDDEVLIGRYSDGKTPKDPRDFCYGKFQVSADAAYEASQSLGDKLTRAQVQEKIKYDPAFNERIGVKIITDHIRFYDGDLLKAAGAYNAGRGNVNLAVSMDKENGGDGSGWRKYFGTEEHRARARKLGYRALAGKDAVAYVNKAASWVQKEFGGVAHSSDGREIAPGDPRYFQALRRTRTRKELENAAIADGSPVSVEARDNPETREKIVNALAIAQQRDNEDYVLMQTNLLNDGVNILAETRGDLQDTRLLQLLPQMNPRTQAELRTWAQKLQIGDTSGDKELFEHYNVRPQELFNLSREQLNGMRIRLSPTQWDTLETQWVKMHELEGASQDKSSQARMVSASGQSLPEYQTAKLENIKSYLRSTSGKFKDLGEEQAGALLSELQKAINVEQTKLQRELTEEERNTFIKSLMACRFDIEGFIFDSQKGLMELKAGDTPNHGNLDAYNQLKQYANQRIKAMGLDREATDGEVQEALYHIMISRSPDWFVSMNGKVPQQYAEAIMQSNPGKRFSNAQLFKEYLTLRMKGIALEASRPNYAVQGDF</sequence>
<dbReference type="Pfam" id="PF01464">
    <property type="entry name" value="SLT"/>
    <property type="match status" value="1"/>
</dbReference>
<accession>A0A8S5SR31</accession>
<organism evidence="2">
    <name type="scientific">Podoviridae sp. ctXBg1</name>
    <dbReference type="NCBI Taxonomy" id="2827739"/>
    <lineage>
        <taxon>Viruses</taxon>
        <taxon>Duplodnaviria</taxon>
        <taxon>Heunggongvirae</taxon>
        <taxon>Uroviricota</taxon>
        <taxon>Caudoviricetes</taxon>
    </lineage>
</organism>